<dbReference type="InterPro" id="IPR027417">
    <property type="entry name" value="P-loop_NTPase"/>
</dbReference>
<name>D5MSA1_STAAU</name>
<dbReference type="GO" id="GO:0016887">
    <property type="term" value="F:ATP hydrolysis activity"/>
    <property type="evidence" value="ECO:0007669"/>
    <property type="project" value="InterPro"/>
</dbReference>
<evidence type="ECO:0000259" key="1">
    <source>
        <dbReference type="SMART" id="SM00382"/>
    </source>
</evidence>
<dbReference type="InterPro" id="IPR052934">
    <property type="entry name" value="Methyl-DNA_Rec/Restrict_Enz"/>
</dbReference>
<proteinExistence type="predicted"/>
<dbReference type="PANTHER" id="PTHR37291:SF1">
    <property type="entry name" value="TYPE IV METHYL-DIRECTED RESTRICTION ENZYME ECOKMCRB SUBUNIT"/>
    <property type="match status" value="1"/>
</dbReference>
<dbReference type="InterPro" id="IPR011704">
    <property type="entry name" value="ATPase_dyneun-rel_AAA"/>
</dbReference>
<reference evidence="2" key="1">
    <citation type="submission" date="2009-12" db="EMBL/GenBank/DDBJ databases">
        <title>Molecular characterization of MRSA.</title>
        <authorList>
            <person name="Yamamoto T."/>
        </authorList>
    </citation>
    <scope>NUCLEOTIDE SEQUENCE</scope>
    <source>
        <strain evidence="2">16K</strain>
    </source>
</reference>
<dbReference type="InterPro" id="IPR003593">
    <property type="entry name" value="AAA+_ATPase"/>
</dbReference>
<dbReference type="EMBL" id="AB539727">
    <property type="protein sequence ID" value="BAJ06402.1"/>
    <property type="molecule type" value="Genomic_DNA"/>
</dbReference>
<evidence type="ECO:0000313" key="2">
    <source>
        <dbReference type="EMBL" id="BAJ06402.1"/>
    </source>
</evidence>
<dbReference type="GO" id="GO:0005524">
    <property type="term" value="F:ATP binding"/>
    <property type="evidence" value="ECO:0007669"/>
    <property type="project" value="InterPro"/>
</dbReference>
<organism evidence="2">
    <name type="scientific">Staphylococcus aureus</name>
    <dbReference type="NCBI Taxonomy" id="1280"/>
    <lineage>
        <taxon>Bacteria</taxon>
        <taxon>Bacillati</taxon>
        <taxon>Bacillota</taxon>
        <taxon>Bacilli</taxon>
        <taxon>Bacillales</taxon>
        <taxon>Staphylococcaceae</taxon>
        <taxon>Staphylococcus</taxon>
    </lineage>
</organism>
<dbReference type="AlphaFoldDB" id="D5MSA1"/>
<dbReference type="SUPFAM" id="SSF52540">
    <property type="entry name" value="P-loop containing nucleoside triphosphate hydrolases"/>
    <property type="match status" value="1"/>
</dbReference>
<dbReference type="Gene3D" id="3.40.50.300">
    <property type="entry name" value="P-loop containing nucleotide triphosphate hydrolases"/>
    <property type="match status" value="1"/>
</dbReference>
<protein>
    <submittedName>
        <fullName evidence="2">Putative restriction enzyme</fullName>
    </submittedName>
</protein>
<dbReference type="REBASE" id="26190">
    <property type="entry name" value="Sau16KMcrB2P"/>
</dbReference>
<sequence>MKSSIFYLSIIHCNYNGGDIVMKCIDKTWVSYYKELADKLTDYQNKRYELIEIVKEVYKKTGIKFPTLASDNVLMDIDPFTIFALFNKNSMRETNKVKILTELASELNIKSKIPSVFDSIPTVNNLNATYYNFKDYGKDNDIETLWTLFTAALNFANYPSEDNKLKFIHSFDKNITKTGNGNSKITSGLYWIAPETFANFDSRSIWYIFDTYKLPKELINEQLKPKEKLTGRHYLELINMLKQVLKCQEVEINDFIDLSYESWHYSEMINEANRNKFDSNIKEIVVSENDNIIQNRSRTTKVIPYGKQEFLDEVFIDESDYDRLVQLLRRKRNVILQGPPGVGKTFLAKRLAYSLIGSKCKERIKLIQFHQSYSYEDFIMGYRPTSSGFELTTGTFYDFCKKADKDRDNEYFLIIDEINRGNLSKIFGELFMLIESDKRDEELILLYSGERFSVPRNIYIVGMMNTADRSLAILDYALRRRFAFYNMQPAFHTTKFKKLLKAINNTELESVINCIEGLNKEIVQDDMLGNGFVIGHSYFSNIECIDKDELSNIIEFEIIPMLEEYWFDEPSKINVWSEKLRNSINND</sequence>
<dbReference type="PANTHER" id="PTHR37291">
    <property type="entry name" value="5-METHYLCYTOSINE-SPECIFIC RESTRICTION ENZYME B"/>
    <property type="match status" value="1"/>
</dbReference>
<feature type="domain" description="AAA+ ATPase" evidence="1">
    <location>
        <begin position="330"/>
        <end position="488"/>
    </location>
</feature>
<dbReference type="Pfam" id="PF07728">
    <property type="entry name" value="AAA_5"/>
    <property type="match status" value="1"/>
</dbReference>
<accession>D5MSA1</accession>
<dbReference type="CDD" id="cd00009">
    <property type="entry name" value="AAA"/>
    <property type="match status" value="1"/>
</dbReference>
<dbReference type="SMART" id="SM00382">
    <property type="entry name" value="AAA"/>
    <property type="match status" value="1"/>
</dbReference>